<sequence>MKKFASIFILMLSIVSCSSDNADSRSSFTYYGKWKLTRSTGSFVEAIYIIGKPQYLEYYDLKKDNTFIKTRTKDGVTTTASGTFSITEIQNQKHFKLTYTSTSDIIESCTGNLSEELFINEAQELISTWQNCDGPTLVYEKTK</sequence>
<protein>
    <recommendedName>
        <fullName evidence="4">Lipocalin-like domain-containing protein</fullName>
    </recommendedName>
</protein>
<dbReference type="RefSeq" id="WP_180860222.1">
    <property type="nucleotide sequence ID" value="NZ_CAIJDE010000058.1"/>
</dbReference>
<reference evidence="2 3" key="1">
    <citation type="submission" date="2020-06" db="EMBL/GenBank/DDBJ databases">
        <authorList>
            <person name="Criscuolo A."/>
        </authorList>
    </citation>
    <scope>NUCLEOTIDE SEQUENCE [LARGE SCALE GENOMIC DNA]</scope>
    <source>
        <strain evidence="2">PXU-55</strain>
    </source>
</reference>
<feature type="signal peptide" evidence="1">
    <location>
        <begin position="1"/>
        <end position="22"/>
    </location>
</feature>
<keyword evidence="3" id="KW-1185">Reference proteome</keyword>
<name>A0A9N8P3H7_9FLAO</name>
<dbReference type="EMBL" id="CAIJDE010000058">
    <property type="protein sequence ID" value="CAC9976069.1"/>
    <property type="molecule type" value="Genomic_DNA"/>
</dbReference>
<accession>A0A9N8P3H7</accession>
<gene>
    <name evidence="2" type="ORF">FLAPXU55_03792</name>
</gene>
<evidence type="ECO:0000313" key="3">
    <source>
        <dbReference type="Proteomes" id="UP000533639"/>
    </source>
</evidence>
<dbReference type="AlphaFoldDB" id="A0A9N8P3H7"/>
<comment type="caution">
    <text evidence="2">The sequence shown here is derived from an EMBL/GenBank/DDBJ whole genome shotgun (WGS) entry which is preliminary data.</text>
</comment>
<dbReference type="Proteomes" id="UP000533639">
    <property type="component" value="Unassembled WGS sequence"/>
</dbReference>
<proteinExistence type="predicted"/>
<keyword evidence="1" id="KW-0732">Signal</keyword>
<evidence type="ECO:0000256" key="1">
    <source>
        <dbReference type="SAM" id="SignalP"/>
    </source>
</evidence>
<feature type="chain" id="PRO_5040211819" description="Lipocalin-like domain-containing protein" evidence="1">
    <location>
        <begin position="23"/>
        <end position="143"/>
    </location>
</feature>
<evidence type="ECO:0000313" key="2">
    <source>
        <dbReference type="EMBL" id="CAC9976069.1"/>
    </source>
</evidence>
<evidence type="ECO:0008006" key="4">
    <source>
        <dbReference type="Google" id="ProtNLM"/>
    </source>
</evidence>
<dbReference type="PROSITE" id="PS51257">
    <property type="entry name" value="PROKAR_LIPOPROTEIN"/>
    <property type="match status" value="1"/>
</dbReference>
<organism evidence="2 3">
    <name type="scientific">Flavobacterium panici</name>
    <dbReference type="NCBI Taxonomy" id="2654843"/>
    <lineage>
        <taxon>Bacteria</taxon>
        <taxon>Pseudomonadati</taxon>
        <taxon>Bacteroidota</taxon>
        <taxon>Flavobacteriia</taxon>
        <taxon>Flavobacteriales</taxon>
        <taxon>Flavobacteriaceae</taxon>
        <taxon>Flavobacterium</taxon>
    </lineage>
</organism>